<dbReference type="PANTHER" id="PTHR35093">
    <property type="entry name" value="OUTER MEMBRANE PROTEIN NMB0088-RELATED"/>
    <property type="match status" value="1"/>
</dbReference>
<organism evidence="9 10">
    <name type="scientific">Skermanella cutis</name>
    <dbReference type="NCBI Taxonomy" id="2775420"/>
    <lineage>
        <taxon>Bacteria</taxon>
        <taxon>Pseudomonadati</taxon>
        <taxon>Pseudomonadota</taxon>
        <taxon>Alphaproteobacteria</taxon>
        <taxon>Rhodospirillales</taxon>
        <taxon>Azospirillaceae</taxon>
        <taxon>Skermanella</taxon>
    </lineage>
</organism>
<evidence type="ECO:0000256" key="7">
    <source>
        <dbReference type="ARBA" id="ARBA00023237"/>
    </source>
</evidence>
<gene>
    <name evidence="9" type="ORF">IGS68_04395</name>
</gene>
<name>A0ABX7B8N4_9PROT</name>
<evidence type="ECO:0000256" key="5">
    <source>
        <dbReference type="ARBA" id="ARBA00022729"/>
    </source>
</evidence>
<keyword evidence="7" id="KW-0998">Cell outer membrane</keyword>
<dbReference type="Gene3D" id="2.40.160.60">
    <property type="entry name" value="Outer membrane protein transport protein (OMPP1/FadL/TodX)"/>
    <property type="match status" value="1"/>
</dbReference>
<evidence type="ECO:0000313" key="10">
    <source>
        <dbReference type="Proteomes" id="UP000595197"/>
    </source>
</evidence>
<dbReference type="PANTHER" id="PTHR35093:SF8">
    <property type="entry name" value="OUTER MEMBRANE PROTEIN NMB0088-RELATED"/>
    <property type="match status" value="1"/>
</dbReference>
<evidence type="ECO:0000256" key="3">
    <source>
        <dbReference type="ARBA" id="ARBA00022452"/>
    </source>
</evidence>
<keyword evidence="10" id="KW-1185">Reference proteome</keyword>
<comment type="subcellular location">
    <subcellularLocation>
        <location evidence="1">Cell outer membrane</location>
        <topology evidence="1">Multi-pass membrane protein</topology>
    </subcellularLocation>
</comment>
<accession>A0ABX7B8N4</accession>
<dbReference type="Pfam" id="PF03349">
    <property type="entry name" value="Toluene_X"/>
    <property type="match status" value="1"/>
</dbReference>
<evidence type="ECO:0000256" key="1">
    <source>
        <dbReference type="ARBA" id="ARBA00004571"/>
    </source>
</evidence>
<keyword evidence="4" id="KW-0812">Transmembrane</keyword>
<evidence type="ECO:0000256" key="2">
    <source>
        <dbReference type="ARBA" id="ARBA00008163"/>
    </source>
</evidence>
<feature type="chain" id="PRO_5045973051" evidence="8">
    <location>
        <begin position="34"/>
        <end position="436"/>
    </location>
</feature>
<feature type="signal peptide" evidence="8">
    <location>
        <begin position="1"/>
        <end position="33"/>
    </location>
</feature>
<protein>
    <submittedName>
        <fullName evidence="9">Outer membrane protein transport protein</fullName>
    </submittedName>
</protein>
<evidence type="ECO:0000256" key="6">
    <source>
        <dbReference type="ARBA" id="ARBA00023136"/>
    </source>
</evidence>
<evidence type="ECO:0000256" key="4">
    <source>
        <dbReference type="ARBA" id="ARBA00022692"/>
    </source>
</evidence>
<keyword evidence="6" id="KW-0472">Membrane</keyword>
<dbReference type="Proteomes" id="UP000595197">
    <property type="component" value="Chromosome"/>
</dbReference>
<keyword evidence="3" id="KW-1134">Transmembrane beta strand</keyword>
<sequence length="436" mass="46963">MNPIKRFPGRATASILAATSAIALLAGTQAVQAAGFYIKEQSVTGLGRAFAGESAISEDASTIFFNPAGMTRLEGPEATAGVHLLIPRADLENRGSTATVQTPAGALTRPIVGNDGGNPYDPTPVPNAYFAYPLMDRDLWVGLGVSAPFGLANKYDANWFGRYDSIETDLLTLNIAPSVAYRVNDWISIGGGIDIQYADAKLTNAVFTGTGPDIISKVEGDDWTFGYNVGVLFEPIPTTRIGIHYRSQIEHTLDGDVQLSRAGTTFNTSSGTADLNLPDIIAVGVVHELTPKLTLMAEYNWYGWSNFEEIRVKRPGLPDQVVGQNYEDTFSLAVGAQYQINDAWTVRGGFQYDETPTVDNFRSTRTPDADRYWLSAGASYALSESFVVDVAYTHIIIDDADINTTQPGAVAALSTNTRAVSEGSVDIIAASLRYKF</sequence>
<dbReference type="SUPFAM" id="SSF56935">
    <property type="entry name" value="Porins"/>
    <property type="match status" value="1"/>
</dbReference>
<comment type="similarity">
    <text evidence="2">Belongs to the OmpP1/FadL family.</text>
</comment>
<reference evidence="9" key="1">
    <citation type="submission" date="2021-02" db="EMBL/GenBank/DDBJ databases">
        <title>Skermanella TT6 skin isolate.</title>
        <authorList>
            <person name="Lee K."/>
            <person name="Ganzorig M."/>
        </authorList>
    </citation>
    <scope>NUCLEOTIDE SEQUENCE</scope>
    <source>
        <strain evidence="9">TT6</strain>
    </source>
</reference>
<evidence type="ECO:0000256" key="8">
    <source>
        <dbReference type="SAM" id="SignalP"/>
    </source>
</evidence>
<proteinExistence type="inferred from homology"/>
<evidence type="ECO:0000313" key="9">
    <source>
        <dbReference type="EMBL" id="QQP90499.1"/>
    </source>
</evidence>
<dbReference type="EMBL" id="CP067420">
    <property type="protein sequence ID" value="QQP90499.1"/>
    <property type="molecule type" value="Genomic_DNA"/>
</dbReference>
<keyword evidence="5 8" id="KW-0732">Signal</keyword>
<dbReference type="RefSeq" id="WP_201077632.1">
    <property type="nucleotide sequence ID" value="NZ_CP067420.1"/>
</dbReference>
<dbReference type="InterPro" id="IPR005017">
    <property type="entry name" value="OMPP1/FadL/TodX"/>
</dbReference>